<dbReference type="SUPFAM" id="SSF54909">
    <property type="entry name" value="Dimeric alpha+beta barrel"/>
    <property type="match status" value="1"/>
</dbReference>
<accession>A0A4D7AXH2</accession>
<dbReference type="InterPro" id="IPR011008">
    <property type="entry name" value="Dimeric_a/b-barrel"/>
</dbReference>
<feature type="domain" description="ABM" evidence="1">
    <location>
        <begin position="2"/>
        <end position="92"/>
    </location>
</feature>
<keyword evidence="2" id="KW-0503">Monooxygenase</keyword>
<dbReference type="InterPro" id="IPR007138">
    <property type="entry name" value="ABM_dom"/>
</dbReference>
<organism evidence="2 3">
    <name type="scientific">Dysosmobacter welbionis</name>
    <dbReference type="NCBI Taxonomy" id="2093857"/>
    <lineage>
        <taxon>Bacteria</taxon>
        <taxon>Bacillati</taxon>
        <taxon>Bacillota</taxon>
        <taxon>Clostridia</taxon>
        <taxon>Eubacteriales</taxon>
        <taxon>Oscillospiraceae</taxon>
        <taxon>Dysosmobacter</taxon>
    </lineage>
</organism>
<dbReference type="GO" id="GO:0004497">
    <property type="term" value="F:monooxygenase activity"/>
    <property type="evidence" value="ECO:0007669"/>
    <property type="project" value="UniProtKB-KW"/>
</dbReference>
<reference evidence="3" key="1">
    <citation type="submission" date="2018-12" db="EMBL/GenBank/DDBJ databases">
        <title>Dusodibacter welbiota gen. nov., sp. nov., isolated from human faeces and emended description of the Oscillibacter genus.</title>
        <authorList>
            <person name="Le Roy T."/>
            <person name="Van der Smissen P."/>
            <person name="Delzenne N."/>
            <person name="Muccioli G."/>
            <person name="Collet J.F."/>
            <person name="Cani P.D."/>
        </authorList>
    </citation>
    <scope>NUCLEOTIDE SEQUENCE [LARGE SCALE GENOMIC DNA]</scope>
    <source>
        <strain evidence="3">J115</strain>
    </source>
</reference>
<dbReference type="RefSeq" id="WP_025543952.1">
    <property type="nucleotide sequence ID" value="NZ_CAUWCU010000010.1"/>
</dbReference>
<gene>
    <name evidence="2" type="ORF">EIO64_02540</name>
</gene>
<evidence type="ECO:0000313" key="3">
    <source>
        <dbReference type="Proteomes" id="UP000298642"/>
    </source>
</evidence>
<protein>
    <submittedName>
        <fullName evidence="2">Antibiotic biosynthesis monooxygenase</fullName>
    </submittedName>
</protein>
<dbReference type="Proteomes" id="UP000298642">
    <property type="component" value="Chromosome"/>
</dbReference>
<keyword evidence="3" id="KW-1185">Reference proteome</keyword>
<name>A0A4D7AXH2_9FIRM</name>
<sequence>MLTWNVTYHCKSGQREAFYQALCDLGIRANSLKEEGNLKYDYFLAAEAPDDLLLVESWTTPELQQAHCQTEIFGRLQELKAQYCDSVQIDKFND</sequence>
<keyword evidence="2" id="KW-0560">Oxidoreductase</keyword>
<dbReference type="PROSITE" id="PS51725">
    <property type="entry name" value="ABM"/>
    <property type="match status" value="1"/>
</dbReference>
<dbReference type="EMBL" id="CP034413">
    <property type="protein sequence ID" value="QCI58242.1"/>
    <property type="molecule type" value="Genomic_DNA"/>
</dbReference>
<evidence type="ECO:0000259" key="1">
    <source>
        <dbReference type="PROSITE" id="PS51725"/>
    </source>
</evidence>
<proteinExistence type="predicted"/>
<dbReference type="KEGG" id="obj:EIO64_02540"/>
<evidence type="ECO:0000313" key="2">
    <source>
        <dbReference type="EMBL" id="QCI58242.1"/>
    </source>
</evidence>
<dbReference type="AlphaFoldDB" id="A0A4D7AXH2"/>
<dbReference type="Gene3D" id="3.30.70.100">
    <property type="match status" value="1"/>
</dbReference>
<dbReference type="Pfam" id="PF03992">
    <property type="entry name" value="ABM"/>
    <property type="match status" value="1"/>
</dbReference>